<evidence type="ECO:0000313" key="1">
    <source>
        <dbReference type="EMBL" id="MQX35476.1"/>
    </source>
</evidence>
<proteinExistence type="predicted"/>
<organism evidence="1 2">
    <name type="scientific">Roseospira navarrensis</name>
    <dbReference type="NCBI Taxonomy" id="140058"/>
    <lineage>
        <taxon>Bacteria</taxon>
        <taxon>Pseudomonadati</taxon>
        <taxon>Pseudomonadota</taxon>
        <taxon>Alphaproteobacteria</taxon>
        <taxon>Rhodospirillales</taxon>
        <taxon>Rhodospirillaceae</taxon>
        <taxon>Roseospira</taxon>
    </lineage>
</organism>
<protein>
    <submittedName>
        <fullName evidence="1">Uncharacterized protein</fullName>
    </submittedName>
</protein>
<keyword evidence="2" id="KW-1185">Reference proteome</keyword>
<reference evidence="1 2" key="1">
    <citation type="submission" date="2019-10" db="EMBL/GenBank/DDBJ databases">
        <title>Draft whole-genome sequence of the purple nonsulfur photosynthetic bacterium Roseospira navarrensis DSM 15114.</title>
        <authorList>
            <person name="Kyndt J.A."/>
            <person name="Meyer T.E."/>
        </authorList>
    </citation>
    <scope>NUCLEOTIDE SEQUENCE [LARGE SCALE GENOMIC DNA]</scope>
    <source>
        <strain evidence="1 2">DSM 15114</strain>
    </source>
</reference>
<sequence>MPLSAVALCSRALIKLGASPIASLDEGTAEAEVARTLYAPVRDALLSGHPWTFATAQATLARLSGPPVADFSFAYQLPADHLRTLSAGGPDGRGHGVAYRQAEDRLWTDAGAVTLTYIFRPDESAFPPHFVEALSARLAADFCLPLTESTSRGQLLHGLAEEAFRAARRIDSQQDTPPAFTDFPLVEVRG</sequence>
<dbReference type="AlphaFoldDB" id="A0A7X1ZDE8"/>
<gene>
    <name evidence="1" type="ORF">GHC57_02975</name>
</gene>
<dbReference type="EMBL" id="WIVE01000004">
    <property type="protein sequence ID" value="MQX35476.1"/>
    <property type="molecule type" value="Genomic_DNA"/>
</dbReference>
<evidence type="ECO:0000313" key="2">
    <source>
        <dbReference type="Proteomes" id="UP000434582"/>
    </source>
</evidence>
<name>A0A7X1ZDE8_9PROT</name>
<dbReference type="RefSeq" id="WP_153341000.1">
    <property type="nucleotide sequence ID" value="NZ_WIVE01000004.1"/>
</dbReference>
<accession>A0A7X1ZDE8</accession>
<dbReference type="OrthoDB" id="7278537at2"/>
<dbReference type="Proteomes" id="UP000434582">
    <property type="component" value="Unassembled WGS sequence"/>
</dbReference>
<comment type="caution">
    <text evidence="1">The sequence shown here is derived from an EMBL/GenBank/DDBJ whole genome shotgun (WGS) entry which is preliminary data.</text>
</comment>